<gene>
    <name evidence="1" type="ORF">PGLA1383_LOCUS4480</name>
</gene>
<keyword evidence="2" id="KW-1185">Reference proteome</keyword>
<evidence type="ECO:0000313" key="1">
    <source>
        <dbReference type="EMBL" id="CAE8585575.1"/>
    </source>
</evidence>
<dbReference type="OrthoDB" id="432252at2759"/>
<dbReference type="AlphaFoldDB" id="A0A813DJ82"/>
<dbReference type="EMBL" id="CAJNNV010001674">
    <property type="protein sequence ID" value="CAE8585575.1"/>
    <property type="molecule type" value="Genomic_DNA"/>
</dbReference>
<protein>
    <submittedName>
        <fullName evidence="1">Uncharacterized protein</fullName>
    </submittedName>
</protein>
<proteinExistence type="predicted"/>
<comment type="caution">
    <text evidence="1">The sequence shown here is derived from an EMBL/GenBank/DDBJ whole genome shotgun (WGS) entry which is preliminary data.</text>
</comment>
<dbReference type="Proteomes" id="UP000654075">
    <property type="component" value="Unassembled WGS sequence"/>
</dbReference>
<evidence type="ECO:0000313" key="2">
    <source>
        <dbReference type="Proteomes" id="UP000654075"/>
    </source>
</evidence>
<name>A0A813DJ82_POLGL</name>
<sequence length="277" mass="30232">MSSLPESESEAESAVLLRLLTAAQPVPRGEAPSGVRLERLPHVDELLVADRDFLPGQPVLRERFLLLGPSELPPLHMFRPVPQDVGTVEIVGAEVGFPGAVVFDNEHLKLLLEFLNSEEAVQADVLRMQDGMEPGSETFESTRRVAQWLIDQQLPWLEGPTQELEVLARLLRLFCVNSHPCKVAGNTSGLLKWGTMINHSSVPNVVYSSAKVELPLVDLISDGMAVKTTHLHLHNVACSQTACESHLICSSVCLESQMRAPTLQLGKPNSRVSSGAT</sequence>
<reference evidence="1" key="1">
    <citation type="submission" date="2021-02" db="EMBL/GenBank/DDBJ databases">
        <authorList>
            <person name="Dougan E. K."/>
            <person name="Rhodes N."/>
            <person name="Thang M."/>
            <person name="Chan C."/>
        </authorList>
    </citation>
    <scope>NUCLEOTIDE SEQUENCE</scope>
</reference>
<organism evidence="1 2">
    <name type="scientific">Polarella glacialis</name>
    <name type="common">Dinoflagellate</name>
    <dbReference type="NCBI Taxonomy" id="89957"/>
    <lineage>
        <taxon>Eukaryota</taxon>
        <taxon>Sar</taxon>
        <taxon>Alveolata</taxon>
        <taxon>Dinophyceae</taxon>
        <taxon>Suessiales</taxon>
        <taxon>Suessiaceae</taxon>
        <taxon>Polarella</taxon>
    </lineage>
</organism>
<accession>A0A813DJ82</accession>